<organism evidence="1 2">
    <name type="scientific">Aspergillus aculeatinus CBS 121060</name>
    <dbReference type="NCBI Taxonomy" id="1448322"/>
    <lineage>
        <taxon>Eukaryota</taxon>
        <taxon>Fungi</taxon>
        <taxon>Dikarya</taxon>
        <taxon>Ascomycota</taxon>
        <taxon>Pezizomycotina</taxon>
        <taxon>Eurotiomycetes</taxon>
        <taxon>Eurotiomycetidae</taxon>
        <taxon>Eurotiales</taxon>
        <taxon>Aspergillaceae</taxon>
        <taxon>Aspergillus</taxon>
        <taxon>Aspergillus subgen. Circumdati</taxon>
    </lineage>
</organism>
<evidence type="ECO:0000313" key="1">
    <source>
        <dbReference type="EMBL" id="RAH65251.1"/>
    </source>
</evidence>
<protein>
    <submittedName>
        <fullName evidence="1">Uncharacterized protein</fullName>
    </submittedName>
</protein>
<evidence type="ECO:0000313" key="2">
    <source>
        <dbReference type="Proteomes" id="UP000249661"/>
    </source>
</evidence>
<reference evidence="1" key="1">
    <citation type="submission" date="2018-02" db="EMBL/GenBank/DDBJ databases">
        <title>The genomes of Aspergillus section Nigri reveals drivers in fungal speciation.</title>
        <authorList>
            <consortium name="DOE Joint Genome Institute"/>
            <person name="Vesth T.C."/>
            <person name="Nybo J."/>
            <person name="Theobald S."/>
            <person name="Brandl J."/>
            <person name="Frisvad J.C."/>
            <person name="Nielsen K.F."/>
            <person name="Lyhne E.K."/>
            <person name="Kogle M.E."/>
            <person name="Kuo A."/>
            <person name="Riley R."/>
            <person name="Clum A."/>
            <person name="Nolan M."/>
            <person name="Lipzen A."/>
            <person name="Salamov A."/>
            <person name="Henrissat B."/>
            <person name="Wiebenga A."/>
            <person name="De vries R.P."/>
            <person name="Grigoriev I.V."/>
            <person name="Mortensen U.H."/>
            <person name="Andersen M.R."/>
            <person name="Baker S.E."/>
        </authorList>
    </citation>
    <scope>NUCLEOTIDE SEQUENCE</scope>
    <source>
        <strain evidence="1">CBS 121060</strain>
    </source>
</reference>
<keyword evidence="2" id="KW-1185">Reference proteome</keyword>
<sequence length="209" mass="22764">MPQWQTQHTSTPLPTPCGLSSSFSLRAPPATDLWASPPDTCIFTAPFIYQAMPLASFRRARVTISAELADQPYAQAGLALLLPQSDGGQRRWVKTGVEVLGGRRVLATVGRDRWPDCSLVAADPALGRVTVELMRQGNNLVVSRVKRRETGGAEREILRELGWVFASSVGNTIQEQCWVGVFVANPSGEAEAFDVRFEGLVVEGVEDEP</sequence>
<dbReference type="EMBL" id="KZ824998">
    <property type="protein sequence ID" value="RAH65251.1"/>
    <property type="molecule type" value="Genomic_DNA"/>
</dbReference>
<name>A0ACD1GVE8_9EURO</name>
<accession>A0ACD1GVE8</accession>
<dbReference type="Proteomes" id="UP000249661">
    <property type="component" value="Unassembled WGS sequence"/>
</dbReference>
<gene>
    <name evidence="1" type="ORF">BO66DRAFT_462560</name>
</gene>
<proteinExistence type="predicted"/>